<keyword evidence="3" id="KW-1185">Reference proteome</keyword>
<organism evidence="2 3">
    <name type="scientific">Comamonas koreensis</name>
    <dbReference type="NCBI Taxonomy" id="160825"/>
    <lineage>
        <taxon>Bacteria</taxon>
        <taxon>Pseudomonadati</taxon>
        <taxon>Pseudomonadota</taxon>
        <taxon>Betaproteobacteria</taxon>
        <taxon>Burkholderiales</taxon>
        <taxon>Comamonadaceae</taxon>
        <taxon>Comamonas</taxon>
    </lineage>
</organism>
<gene>
    <name evidence="2" type="ORF">LPW39_12945</name>
</gene>
<dbReference type="EMBL" id="JAJNCT010000010">
    <property type="protein sequence ID" value="MCD2166040.1"/>
    <property type="molecule type" value="Genomic_DNA"/>
</dbReference>
<dbReference type="Gene3D" id="3.40.390.70">
    <property type="match status" value="1"/>
</dbReference>
<dbReference type="AlphaFoldDB" id="A0AAW4XWW1"/>
<protein>
    <submittedName>
        <fullName evidence="2">Zinc-binding peptidase</fullName>
    </submittedName>
</protein>
<comment type="caution">
    <text evidence="2">The sequence shown here is derived from an EMBL/GenBank/DDBJ whole genome shotgun (WGS) entry which is preliminary data.</text>
</comment>
<name>A0AAW4XWW1_9BURK</name>
<evidence type="ECO:0000313" key="2">
    <source>
        <dbReference type="EMBL" id="MCD2166040.1"/>
    </source>
</evidence>
<evidence type="ECO:0000259" key="1">
    <source>
        <dbReference type="Pfam" id="PF10005"/>
    </source>
</evidence>
<dbReference type="Pfam" id="PF15887">
    <property type="entry name" value="Peptidase_Mx"/>
    <property type="match status" value="1"/>
</dbReference>
<sequence>MTTNPASGVSLTPSRSYRCICGKPVFLRNSQCLSCGRSLGYDPISRAVVALEPGLTSSDWSIADDTSGRIVHRCANLLSSSSCNWLIPGGTAEQRQVPRNLTPSLCLSCSTTGTIPDLSKDVNRKLYGRLELAKRRLLSQLLALALPIETRKVRPNGLVFDMLEQLPDGPKVLTGHDEGRITLNIAEADDAKREKIRAEMHESYRTLLGHFRHEVGHYYWDRLVLDTSWHSPYRELFGDESIDYSESLKRHYKNGPPPDWPLHFISSYATTHPWEDWAETWAHYLHMADAVDTAVSFGIDANNVEIESEPYTLEDLWDPDREDAQFFLSFLNTWVVLTNALNELTRSMGQPDFYPFVLPRKAVAKLQFIHEVIRSASRPVDEKNGISFQG</sequence>
<dbReference type="RefSeq" id="WP_230775420.1">
    <property type="nucleotide sequence ID" value="NZ_JAJNCT010000010.1"/>
</dbReference>
<reference evidence="2 3" key="1">
    <citation type="submission" date="2021-11" db="EMBL/GenBank/DDBJ databases">
        <title>Genome sequence.</title>
        <authorList>
            <person name="Sun Q."/>
        </authorList>
    </citation>
    <scope>NUCLEOTIDE SEQUENCE [LARGE SCALE GENOMIC DNA]</scope>
    <source>
        <strain evidence="2 3">KCTC 12005</strain>
    </source>
</reference>
<dbReference type="Pfam" id="PF10005">
    <property type="entry name" value="Zn_ribbon_DZR_6"/>
    <property type="match status" value="1"/>
</dbReference>
<proteinExistence type="predicted"/>
<dbReference type="Proteomes" id="UP001199260">
    <property type="component" value="Unassembled WGS sequence"/>
</dbReference>
<dbReference type="PIRSF" id="PIRSF012641">
    <property type="entry name" value="UCP012641"/>
    <property type="match status" value="1"/>
</dbReference>
<accession>A0AAW4XWW1</accession>
<dbReference type="InterPro" id="IPR031321">
    <property type="entry name" value="UCP012641"/>
</dbReference>
<evidence type="ECO:0000313" key="3">
    <source>
        <dbReference type="Proteomes" id="UP001199260"/>
    </source>
</evidence>
<feature type="domain" description="Zinc-ribbon" evidence="1">
    <location>
        <begin position="17"/>
        <end position="119"/>
    </location>
</feature>
<dbReference type="InterPro" id="IPR011201">
    <property type="entry name" value="Zinc-ribbon_6_bact"/>
</dbReference>